<evidence type="ECO:0000256" key="4">
    <source>
        <dbReference type="ARBA" id="ARBA00022448"/>
    </source>
</evidence>
<geneLocation type="plastid" evidence="14"/>
<keyword evidence="11" id="KW-0066">ATP synthesis</keyword>
<keyword evidence="9" id="KW-0406">Ion transport</keyword>
<evidence type="ECO:0000256" key="10">
    <source>
        <dbReference type="ARBA" id="ARBA00023136"/>
    </source>
</evidence>
<reference evidence="14" key="1">
    <citation type="journal article" date="2019" name="Am. J. Bot.">
        <title>A single loss of photosynthesis in the diatom order Bacillariales (Bacillariophyta).</title>
        <authorList>
            <person name="Onyshchenko A."/>
            <person name="Ruck E.C."/>
            <person name="Nakov T."/>
            <person name="Alverson A.J."/>
        </authorList>
    </citation>
    <scope>NUCLEOTIDE SEQUENCE</scope>
    <source>
        <strain evidence="14">Nitz4</strain>
    </source>
</reference>
<dbReference type="SUPFAM" id="SSF81336">
    <property type="entry name" value="F1F0 ATP synthase subunit A"/>
    <property type="match status" value="1"/>
</dbReference>
<comment type="subcellular location">
    <subcellularLocation>
        <location evidence="1">Membrane</location>
        <topology evidence="1">Multi-pass membrane protein</topology>
    </subcellularLocation>
    <subcellularLocation>
        <location evidence="2">Plastid</location>
    </subcellularLocation>
</comment>
<sequence>MILQNIEIGKHLYWKFLGFFLHGQVILMCWFISILLLLIAFLGFFKINIIPNDFQNFNEIIILFLIDLTENQLGQNHYKEWLPFIGTLFLFILISNCIGEILPLKLIKLPESELNSPTNDLNTTIALSLLTSFSYFYAGISKKGIYYFKKYFHPSPFFLPLNILEDFTKPLSLSFRLFGNVLADELIIVVLTSLIPIFIPLPFIVLSFFSGSIQALIFSILSTNYIAESLE</sequence>
<keyword evidence="7" id="KW-0375">Hydrogen ion transport</keyword>
<evidence type="ECO:0000256" key="1">
    <source>
        <dbReference type="ARBA" id="ARBA00004141"/>
    </source>
</evidence>
<dbReference type="InterPro" id="IPR000568">
    <property type="entry name" value="ATP_synth_F0_asu"/>
</dbReference>
<protein>
    <recommendedName>
        <fullName evidence="12">ATP synthase subunit a, chloroplastic</fullName>
    </recommendedName>
</protein>
<dbReference type="Pfam" id="PF00119">
    <property type="entry name" value="ATP-synt_A"/>
    <property type="match status" value="1"/>
</dbReference>
<dbReference type="PRINTS" id="PR00123">
    <property type="entry name" value="ATPASEA"/>
</dbReference>
<dbReference type="PROSITE" id="PS00449">
    <property type="entry name" value="ATPASE_A"/>
    <property type="match status" value="1"/>
</dbReference>
<keyword evidence="5" id="KW-0138">CF(0)</keyword>
<evidence type="ECO:0000256" key="8">
    <source>
        <dbReference type="ARBA" id="ARBA00022989"/>
    </source>
</evidence>
<evidence type="ECO:0000256" key="13">
    <source>
        <dbReference type="SAM" id="Phobius"/>
    </source>
</evidence>
<evidence type="ECO:0000256" key="9">
    <source>
        <dbReference type="ARBA" id="ARBA00023065"/>
    </source>
</evidence>
<dbReference type="HAMAP" id="MF_01393">
    <property type="entry name" value="ATP_synth_a_bact"/>
    <property type="match status" value="1"/>
</dbReference>
<keyword evidence="10 13" id="KW-0472">Membrane</keyword>
<dbReference type="FunFam" id="1.20.120.220:FF:000001">
    <property type="entry name" value="ATP synthase subunit a, chloroplastic"/>
    <property type="match status" value="1"/>
</dbReference>
<dbReference type="InterPro" id="IPR045082">
    <property type="entry name" value="ATP_syn_F0_a_bact/chloroplast"/>
</dbReference>
<dbReference type="PANTHER" id="PTHR42823:SF3">
    <property type="entry name" value="ATP SYNTHASE SUBUNIT A, CHLOROPLASTIC"/>
    <property type="match status" value="1"/>
</dbReference>
<keyword evidence="6 13" id="KW-0812">Transmembrane</keyword>
<dbReference type="PANTHER" id="PTHR42823">
    <property type="entry name" value="ATP SYNTHASE SUBUNIT A, CHLOROPLASTIC"/>
    <property type="match status" value="1"/>
</dbReference>
<keyword evidence="8 13" id="KW-1133">Transmembrane helix</keyword>
<dbReference type="GO" id="GO:0015986">
    <property type="term" value="P:proton motive force-driven ATP synthesis"/>
    <property type="evidence" value="ECO:0007669"/>
    <property type="project" value="InterPro"/>
</dbReference>
<dbReference type="EMBL" id="MG273660">
    <property type="protein sequence ID" value="QES95264.1"/>
    <property type="molecule type" value="Genomic_DNA"/>
</dbReference>
<keyword evidence="14" id="KW-0934">Plastid</keyword>
<dbReference type="AlphaFoldDB" id="A0A5J6DUP2"/>
<dbReference type="CDD" id="cd00310">
    <property type="entry name" value="ATP-synt_Fo_a_6"/>
    <property type="match status" value="1"/>
</dbReference>
<keyword evidence="4" id="KW-0813">Transport</keyword>
<feature type="transmembrane region" description="Helical" evidence="13">
    <location>
        <begin position="20"/>
        <end position="45"/>
    </location>
</feature>
<comment type="similarity">
    <text evidence="3">Belongs to the ATPase A chain family.</text>
</comment>
<proteinExistence type="inferred from homology"/>
<evidence type="ECO:0000256" key="2">
    <source>
        <dbReference type="ARBA" id="ARBA00004474"/>
    </source>
</evidence>
<dbReference type="GO" id="GO:0045259">
    <property type="term" value="C:proton-transporting ATP synthase complex"/>
    <property type="evidence" value="ECO:0007669"/>
    <property type="project" value="UniProtKB-KW"/>
</dbReference>
<feature type="transmembrane region" description="Helical" evidence="13">
    <location>
        <begin position="121"/>
        <end position="140"/>
    </location>
</feature>
<dbReference type="NCBIfam" id="TIGR01131">
    <property type="entry name" value="ATP_synt_6_or_A"/>
    <property type="match status" value="1"/>
</dbReference>
<evidence type="ECO:0000313" key="14">
    <source>
        <dbReference type="EMBL" id="QES95264.1"/>
    </source>
</evidence>
<evidence type="ECO:0000256" key="3">
    <source>
        <dbReference type="ARBA" id="ARBA00006810"/>
    </source>
</evidence>
<evidence type="ECO:0000256" key="12">
    <source>
        <dbReference type="ARBA" id="ARBA00074744"/>
    </source>
</evidence>
<accession>A0A5J6DUP2</accession>
<organism evidence="14">
    <name type="scientific">Nitzschia sp.</name>
    <name type="common">in: diatoms</name>
    <dbReference type="NCBI Taxonomy" id="1884248"/>
    <lineage>
        <taxon>Eukaryota</taxon>
        <taxon>Sar</taxon>
        <taxon>Stramenopiles</taxon>
        <taxon>Ochrophyta</taxon>
        <taxon>Bacillariophyta</taxon>
        <taxon>Bacillariophyceae</taxon>
        <taxon>Bacillariophycidae</taxon>
        <taxon>Bacillariales</taxon>
        <taxon>Bacillariaceae</taxon>
        <taxon>Nitzschia</taxon>
    </lineage>
</organism>
<feature type="transmembrane region" description="Helical" evidence="13">
    <location>
        <begin position="81"/>
        <end position="101"/>
    </location>
</feature>
<gene>
    <name evidence="14" type="primary">atpI</name>
</gene>
<dbReference type="InterPro" id="IPR023011">
    <property type="entry name" value="ATP_synth_F0_asu_AS"/>
</dbReference>
<dbReference type="InterPro" id="IPR035908">
    <property type="entry name" value="F0_ATP_A_sf"/>
</dbReference>
<name>A0A5J6DUP2_9STRA</name>
<evidence type="ECO:0000256" key="6">
    <source>
        <dbReference type="ARBA" id="ARBA00022692"/>
    </source>
</evidence>
<evidence type="ECO:0000256" key="7">
    <source>
        <dbReference type="ARBA" id="ARBA00022781"/>
    </source>
</evidence>
<feature type="transmembrane region" description="Helical" evidence="13">
    <location>
        <begin position="177"/>
        <end position="199"/>
    </location>
</feature>
<evidence type="ECO:0000256" key="5">
    <source>
        <dbReference type="ARBA" id="ARBA00022547"/>
    </source>
</evidence>
<dbReference type="GO" id="GO:0009536">
    <property type="term" value="C:plastid"/>
    <property type="evidence" value="ECO:0007669"/>
    <property type="project" value="UniProtKB-SubCell"/>
</dbReference>
<dbReference type="Gene3D" id="1.20.120.220">
    <property type="entry name" value="ATP synthase, F0 complex, subunit A"/>
    <property type="match status" value="1"/>
</dbReference>
<evidence type="ECO:0000256" key="11">
    <source>
        <dbReference type="ARBA" id="ARBA00023310"/>
    </source>
</evidence>
<dbReference type="GO" id="GO:0015078">
    <property type="term" value="F:proton transmembrane transporter activity"/>
    <property type="evidence" value="ECO:0007669"/>
    <property type="project" value="InterPro"/>
</dbReference>